<organism evidence="2 3">
    <name type="scientific">Mycobacterium phage Inventum</name>
    <dbReference type="NCBI Taxonomy" id="1527580"/>
    <lineage>
        <taxon>Viruses</taxon>
        <taxon>Duplodnaviria</taxon>
        <taxon>Heunggongvirae</taxon>
        <taxon>Uroviricota</taxon>
        <taxon>Caudoviricetes</taxon>
        <taxon>Gracegardnervirinae</taxon>
        <taxon>Cheoctovirus</taxon>
        <taxon>Cheoctovirus inventum</taxon>
    </lineage>
</organism>
<name>A0A076YKD0_9CAUD</name>
<evidence type="ECO:0000313" key="2">
    <source>
        <dbReference type="EMBL" id="AIK67630.1"/>
    </source>
</evidence>
<proteinExistence type="predicted"/>
<feature type="domain" description="DUF7257" evidence="1">
    <location>
        <begin position="162"/>
        <end position="401"/>
    </location>
</feature>
<dbReference type="EMBL" id="KM066034">
    <property type="protein sequence ID" value="AIK67630.1"/>
    <property type="molecule type" value="Genomic_DNA"/>
</dbReference>
<reference evidence="2 3" key="1">
    <citation type="submission" date="2014-06" db="EMBL/GenBank/DDBJ databases">
        <authorList>
            <person name="Karssen M.P."/>
            <person name="Best A."/>
            <person name="Stukey J."/>
            <person name="D'Addario T.J."/>
            <person name="Day A.S."/>
            <person name="Deeg C.E."/>
            <person name="Johnson L.E."/>
            <person name="Leonard B.R."/>
            <person name="Neilands D.A."/>
            <person name="Owens N.D."/>
            <person name="Schuman J.A."/>
            <person name="Stukel M.G."/>
            <person name="Tans L.M."/>
            <person name="Thomas M.K."/>
            <person name="Ulmer M.R."/>
            <person name="VanWynen C.M."/>
            <person name="Vessells D.W."/>
            <person name="Viveen V.D."/>
            <person name="Weiss M.P."/>
            <person name="Anders K.R."/>
            <person name="Braun M.A."/>
            <person name="Delesalle V.A."/>
            <person name="Hughes L.E."/>
            <person name="Ware V.C."/>
            <person name="Bradley K.W."/>
            <person name="Barker L.P."/>
            <person name="Asai D.J."/>
            <person name="Bowman C.A."/>
            <person name="Russell D.A."/>
            <person name="Pope W.H."/>
            <person name="Jacobs-Sera D."/>
            <person name="Hendrix R.W."/>
            <person name="Hatfull G.F."/>
        </authorList>
    </citation>
    <scope>NUCLEOTIDE SEQUENCE [LARGE SCALE GENOMIC DNA]</scope>
</reference>
<dbReference type="RefSeq" id="YP_009125296.1">
    <property type="nucleotide sequence ID" value="NC_026596.1"/>
</dbReference>
<sequence>MAKKHYPATDVTPHGWYHLAKGEKPMMWLDAYDKSITFHMMGGLAVPERVTAPEMVHLTSLKGLVPPWKHIDQKGATEDGITNIDALYDPIEVEMGVECRGRSPKWTRRVYRDLIASIDAKQESTLNFLTHDMGHWWAPVRWFQGAPQAPLEIGKRQRESLRLRADSGFWRTYDYTASFQFDYESMTDTFNYDTTSSQDLGADWPLYYEGDGGGYIYANGDQARWRDDPDDPLTTETREVVCGPYKDFDTDTDNQVVSMVLGGFQEWSVPDSGANDLWARMGRDSNGDWDGNGVRMRVQGNWIKLSRFNNFSQTVMFQRPLLVAPLIGEKFTLVAGYEGNPRTFKVLRNGLPILSHKETGTGSELGPDYRGIGFGMQAGGALITQATPAPVRKISAGDNANVTQSGFVPMVNVGDQPMYWDATLFGPGTFRLYDGPGADEYVEFGPLLPNQIVFLRTDPRSQTTLVQDLTSVPPSPQELNIFQQAVKSLLSFFSERNAFTDQIGSLFGIVPPQGNFYKYLSGRFSENAAIPAKSPGEPAQQFFVKTEIVGGNADSKVILSGTPLRRYPM</sequence>
<evidence type="ECO:0000259" key="1">
    <source>
        <dbReference type="Pfam" id="PF23918"/>
    </source>
</evidence>
<dbReference type="Pfam" id="PF23918">
    <property type="entry name" value="DUF7257"/>
    <property type="match status" value="1"/>
</dbReference>
<dbReference type="InterPro" id="IPR055681">
    <property type="entry name" value="DUF7257"/>
</dbReference>
<evidence type="ECO:0000313" key="3">
    <source>
        <dbReference type="Proteomes" id="UP000201872"/>
    </source>
</evidence>
<dbReference type="KEGG" id="vg:23680078"/>
<dbReference type="OrthoDB" id="576at10239"/>
<dbReference type="GeneID" id="23680078"/>
<dbReference type="Proteomes" id="UP000201872">
    <property type="component" value="Segment"/>
</dbReference>
<accession>A0A076YKD0</accession>
<gene>
    <name evidence="2" type="ORF">PBI_INVENTUM_15</name>
</gene>
<keyword evidence="3" id="KW-1185">Reference proteome</keyword>
<protein>
    <submittedName>
        <fullName evidence="2">Minor tail subunit</fullName>
    </submittedName>
</protein>